<dbReference type="SMART" id="SM00248">
    <property type="entry name" value="ANK"/>
    <property type="match status" value="8"/>
</dbReference>
<evidence type="ECO:0000256" key="2">
    <source>
        <dbReference type="ARBA" id="ARBA00023043"/>
    </source>
</evidence>
<accession>A0ABU5MWY3</accession>
<dbReference type="PANTHER" id="PTHR24171:SF9">
    <property type="entry name" value="ANKYRIN REPEAT DOMAIN-CONTAINING PROTEIN 39"/>
    <property type="match status" value="1"/>
</dbReference>
<feature type="repeat" description="ANK" evidence="3">
    <location>
        <begin position="328"/>
        <end position="360"/>
    </location>
</feature>
<evidence type="ECO:0000313" key="6">
    <source>
        <dbReference type="Proteomes" id="UP001290861"/>
    </source>
</evidence>
<evidence type="ECO:0000256" key="3">
    <source>
        <dbReference type="PROSITE-ProRule" id="PRU00023"/>
    </source>
</evidence>
<keyword evidence="6" id="KW-1185">Reference proteome</keyword>
<dbReference type="EMBL" id="JARVCO010000010">
    <property type="protein sequence ID" value="MDZ8118715.1"/>
    <property type="molecule type" value="Genomic_DNA"/>
</dbReference>
<dbReference type="PROSITE" id="PS50297">
    <property type="entry name" value="ANK_REP_REGION"/>
    <property type="match status" value="4"/>
</dbReference>
<dbReference type="Proteomes" id="UP001290861">
    <property type="component" value="Unassembled WGS sequence"/>
</dbReference>
<evidence type="ECO:0000256" key="4">
    <source>
        <dbReference type="SAM" id="Phobius"/>
    </source>
</evidence>
<feature type="repeat" description="ANK" evidence="3">
    <location>
        <begin position="166"/>
        <end position="198"/>
    </location>
</feature>
<reference evidence="5 6" key="1">
    <citation type="journal article" date="2024" name="Appl. Environ. Microbiol.">
        <title>Pontiella agarivorans sp. nov., a novel marine anaerobic bacterium capable of degrading macroalgal polysaccharides and fixing nitrogen.</title>
        <authorList>
            <person name="Liu N."/>
            <person name="Kivenson V."/>
            <person name="Peng X."/>
            <person name="Cui Z."/>
            <person name="Lankiewicz T.S."/>
            <person name="Gosselin K.M."/>
            <person name="English C.J."/>
            <person name="Blair E.M."/>
            <person name="O'Malley M.A."/>
            <person name="Valentine D.L."/>
        </authorList>
    </citation>
    <scope>NUCLEOTIDE SEQUENCE [LARGE SCALE GENOMIC DNA]</scope>
    <source>
        <strain evidence="5 6">NLcol2</strain>
    </source>
</reference>
<dbReference type="RefSeq" id="WP_322608513.1">
    <property type="nucleotide sequence ID" value="NZ_JARVCO010000010.1"/>
</dbReference>
<feature type="repeat" description="ANK" evidence="3">
    <location>
        <begin position="394"/>
        <end position="426"/>
    </location>
</feature>
<dbReference type="PRINTS" id="PR01415">
    <property type="entry name" value="ANKYRIN"/>
</dbReference>
<keyword evidence="1" id="KW-0677">Repeat</keyword>
<evidence type="ECO:0000256" key="1">
    <source>
        <dbReference type="ARBA" id="ARBA00022737"/>
    </source>
</evidence>
<dbReference type="PROSITE" id="PS50088">
    <property type="entry name" value="ANK_REPEAT"/>
    <property type="match status" value="6"/>
</dbReference>
<organism evidence="5 6">
    <name type="scientific">Pontiella agarivorans</name>
    <dbReference type="NCBI Taxonomy" id="3038953"/>
    <lineage>
        <taxon>Bacteria</taxon>
        <taxon>Pseudomonadati</taxon>
        <taxon>Kiritimatiellota</taxon>
        <taxon>Kiritimatiellia</taxon>
        <taxon>Kiritimatiellales</taxon>
        <taxon>Pontiellaceae</taxon>
        <taxon>Pontiella</taxon>
    </lineage>
</organism>
<feature type="repeat" description="ANK" evidence="3">
    <location>
        <begin position="230"/>
        <end position="262"/>
    </location>
</feature>
<sequence>MHPECLKKGIIAGFIGCVVLLAGSVAAYIHFSAGADAGEANSGWRAGMIVVGGLSGFLCAGLLGAYFFAYRWLGISRIHWRHGRAMTMLDGGSSAGNKPQGETWFFLSVNECLYLVAVLAVVSTLAGFIHTMRKPSAFDCVEHGTVEELRHVLSRYPEQLSQKNSRGSTLLIQAVRSGRPEMVDFILVRRPDINTADRSGRSALMYAVGEPDLVELLLEAGAAPNGVDHEGNTPLLLAVRERCERSCALLLDHGASPNRAGEHAQTPLFLAVSSGLDVFDLLLCHGADPEAEDAAGDTPLHAAARNNHTAAVQLLLQSGIDPAKLSLQGWSPLHLAVLCGSTEVVELLLREGVDVNLANTRKQTPLNCAVYSGNAVLVKLLLESGADISSADQRGNTVLHEALLHENRELADLLIQYGADLDVENAAGISPRLLLKKRCEAIYDNSVAQSGRADWKIQPNLMNPNLNGFSGNERDRT</sequence>
<keyword evidence="4" id="KW-0812">Transmembrane</keyword>
<comment type="caution">
    <text evidence="5">The sequence shown here is derived from an EMBL/GenBank/DDBJ whole genome shotgun (WGS) entry which is preliminary data.</text>
</comment>
<keyword evidence="4" id="KW-0472">Membrane</keyword>
<feature type="repeat" description="ANK" evidence="3">
    <location>
        <begin position="295"/>
        <end position="321"/>
    </location>
</feature>
<keyword evidence="2 3" id="KW-0040">ANK repeat</keyword>
<protein>
    <submittedName>
        <fullName evidence="5">Ankyrin repeat domain-containing protein</fullName>
    </submittedName>
</protein>
<dbReference type="InterPro" id="IPR002110">
    <property type="entry name" value="Ankyrin_rpt"/>
</dbReference>
<dbReference type="Pfam" id="PF00023">
    <property type="entry name" value="Ank"/>
    <property type="match status" value="1"/>
</dbReference>
<dbReference type="Pfam" id="PF12796">
    <property type="entry name" value="Ank_2"/>
    <property type="match status" value="2"/>
</dbReference>
<dbReference type="Gene3D" id="1.25.40.20">
    <property type="entry name" value="Ankyrin repeat-containing domain"/>
    <property type="match status" value="2"/>
</dbReference>
<evidence type="ECO:0000313" key="5">
    <source>
        <dbReference type="EMBL" id="MDZ8118715.1"/>
    </source>
</evidence>
<keyword evidence="4" id="KW-1133">Transmembrane helix</keyword>
<dbReference type="SUPFAM" id="SSF48403">
    <property type="entry name" value="Ankyrin repeat"/>
    <property type="match status" value="1"/>
</dbReference>
<dbReference type="InterPro" id="IPR036770">
    <property type="entry name" value="Ankyrin_rpt-contain_sf"/>
</dbReference>
<dbReference type="Pfam" id="PF13637">
    <property type="entry name" value="Ank_4"/>
    <property type="match status" value="1"/>
</dbReference>
<feature type="transmembrane region" description="Helical" evidence="4">
    <location>
        <begin position="43"/>
        <end position="69"/>
    </location>
</feature>
<feature type="transmembrane region" description="Helical" evidence="4">
    <location>
        <begin position="12"/>
        <end position="31"/>
    </location>
</feature>
<proteinExistence type="predicted"/>
<gene>
    <name evidence="5" type="ORF">P9H32_08740</name>
</gene>
<feature type="transmembrane region" description="Helical" evidence="4">
    <location>
        <begin position="112"/>
        <end position="132"/>
    </location>
</feature>
<feature type="repeat" description="ANK" evidence="3">
    <location>
        <begin position="361"/>
        <end position="393"/>
    </location>
</feature>
<name>A0ABU5MWY3_9BACT</name>
<dbReference type="PANTHER" id="PTHR24171">
    <property type="entry name" value="ANKYRIN REPEAT DOMAIN-CONTAINING PROTEIN 39-RELATED"/>
    <property type="match status" value="1"/>
</dbReference>